<name>A0ACB8CX69_DERSI</name>
<sequence>MVFLFSVLTAEDAAVQLKLNSIDSTPAEIQFAGSLVVASFYMSSLMDLYLVIGIEDVEYTFQSMEKAEVGARLGRLEKTNEMLINCNALSATRFVVASQDLKKHTQLLFDLKKDLDSVFKRIRFLKMKLSQQYPAAFTACNTVFYAVDEEDEPEERHPPSRGQKHVSAQLEDTHSGSSPQTSATSYNSENS</sequence>
<evidence type="ECO:0000313" key="2">
    <source>
        <dbReference type="Proteomes" id="UP000821865"/>
    </source>
</evidence>
<organism evidence="1 2">
    <name type="scientific">Dermacentor silvarum</name>
    <name type="common">Tick</name>
    <dbReference type="NCBI Taxonomy" id="543639"/>
    <lineage>
        <taxon>Eukaryota</taxon>
        <taxon>Metazoa</taxon>
        <taxon>Ecdysozoa</taxon>
        <taxon>Arthropoda</taxon>
        <taxon>Chelicerata</taxon>
        <taxon>Arachnida</taxon>
        <taxon>Acari</taxon>
        <taxon>Parasitiformes</taxon>
        <taxon>Ixodida</taxon>
        <taxon>Ixodoidea</taxon>
        <taxon>Ixodidae</taxon>
        <taxon>Rhipicephalinae</taxon>
        <taxon>Dermacentor</taxon>
    </lineage>
</organism>
<comment type="caution">
    <text evidence="1">The sequence shown here is derived from an EMBL/GenBank/DDBJ whole genome shotgun (WGS) entry which is preliminary data.</text>
</comment>
<dbReference type="Proteomes" id="UP000821865">
    <property type="component" value="Chromosome 4"/>
</dbReference>
<dbReference type="EMBL" id="CM023473">
    <property type="protein sequence ID" value="KAH7953732.1"/>
    <property type="molecule type" value="Genomic_DNA"/>
</dbReference>
<proteinExistence type="predicted"/>
<gene>
    <name evidence="1" type="ORF">HPB49_011764</name>
</gene>
<evidence type="ECO:0000313" key="1">
    <source>
        <dbReference type="EMBL" id="KAH7953732.1"/>
    </source>
</evidence>
<protein>
    <submittedName>
        <fullName evidence="1">Uncharacterized protein</fullName>
    </submittedName>
</protein>
<accession>A0ACB8CX69</accession>
<reference evidence="1" key="1">
    <citation type="submission" date="2020-05" db="EMBL/GenBank/DDBJ databases">
        <title>Large-scale comparative analyses of tick genomes elucidate their genetic diversity and vector capacities.</title>
        <authorList>
            <person name="Jia N."/>
            <person name="Wang J."/>
            <person name="Shi W."/>
            <person name="Du L."/>
            <person name="Sun Y."/>
            <person name="Zhan W."/>
            <person name="Jiang J."/>
            <person name="Wang Q."/>
            <person name="Zhang B."/>
            <person name="Ji P."/>
            <person name="Sakyi L.B."/>
            <person name="Cui X."/>
            <person name="Yuan T."/>
            <person name="Jiang B."/>
            <person name="Yang W."/>
            <person name="Lam T.T.-Y."/>
            <person name="Chang Q."/>
            <person name="Ding S."/>
            <person name="Wang X."/>
            <person name="Zhu J."/>
            <person name="Ruan X."/>
            <person name="Zhao L."/>
            <person name="Wei J."/>
            <person name="Que T."/>
            <person name="Du C."/>
            <person name="Cheng J."/>
            <person name="Dai P."/>
            <person name="Han X."/>
            <person name="Huang E."/>
            <person name="Gao Y."/>
            <person name="Liu J."/>
            <person name="Shao H."/>
            <person name="Ye R."/>
            <person name="Li L."/>
            <person name="Wei W."/>
            <person name="Wang X."/>
            <person name="Wang C."/>
            <person name="Yang T."/>
            <person name="Huo Q."/>
            <person name="Li W."/>
            <person name="Guo W."/>
            <person name="Chen H."/>
            <person name="Zhou L."/>
            <person name="Ni X."/>
            <person name="Tian J."/>
            <person name="Zhou Y."/>
            <person name="Sheng Y."/>
            <person name="Liu T."/>
            <person name="Pan Y."/>
            <person name="Xia L."/>
            <person name="Li J."/>
            <person name="Zhao F."/>
            <person name="Cao W."/>
        </authorList>
    </citation>
    <scope>NUCLEOTIDE SEQUENCE</scope>
    <source>
        <strain evidence="1">Dsil-2018</strain>
    </source>
</reference>
<keyword evidence="2" id="KW-1185">Reference proteome</keyword>